<dbReference type="EMBL" id="JAJVDC020000061">
    <property type="protein sequence ID" value="KAL1628547.1"/>
    <property type="molecule type" value="Genomic_DNA"/>
</dbReference>
<keyword evidence="8" id="KW-1185">Reference proteome</keyword>
<keyword evidence="4" id="KW-0274">FAD</keyword>
<accession>A0ABR3SSH8</accession>
<feature type="domain" description="FAD dependent oxidoreductase" evidence="6">
    <location>
        <begin position="15"/>
        <end position="371"/>
    </location>
</feature>
<dbReference type="Pfam" id="PF01266">
    <property type="entry name" value="DAO"/>
    <property type="match status" value="1"/>
</dbReference>
<dbReference type="PANTHER" id="PTHR10961:SF46">
    <property type="entry name" value="PEROXISOMAL SARCOSINE OXIDASE"/>
    <property type="match status" value="1"/>
</dbReference>
<proteinExistence type="inferred from homology"/>
<dbReference type="Gene3D" id="3.30.9.10">
    <property type="entry name" value="D-Amino Acid Oxidase, subunit A, domain 2"/>
    <property type="match status" value="1"/>
</dbReference>
<sequence>MAPSNAPEQCGVDGRIVIVGAGVFGLATALELSIRGYRNITVLDRYPPPAVDGSSVDISRVVRNDYADPVYARMANEAMALWETKYSTFYHRCGFVLLSSQNSRYLASSRENLKNTGQPYEEFHGVPGLRGLFAGFQGSVPGVSGYMNRGGGWVDAAGAMKALVRECVLSGVSFMTGCKGTAVSLKTSPERQVQGVMTSDGLVVPADRLIVAAGAWTNQLINMHNAVVATGQPVGFIQLAEKEAHDLRDAPIMFDFDSGFFTFPPTPDTHVLKVARHGLGYERPVEVGFSRSGKDVVSSPAVERRGRATSFLPADAEDALRQGLRKLWPRFADREWQGTRLCWYCDTPRSDFIIDEHPDFRGVFVASGGSGQ</sequence>
<evidence type="ECO:0000256" key="5">
    <source>
        <dbReference type="ARBA" id="ARBA00023002"/>
    </source>
</evidence>
<dbReference type="InterPro" id="IPR045170">
    <property type="entry name" value="MTOX"/>
</dbReference>
<evidence type="ECO:0000256" key="1">
    <source>
        <dbReference type="ARBA" id="ARBA00001974"/>
    </source>
</evidence>
<evidence type="ECO:0000256" key="4">
    <source>
        <dbReference type="ARBA" id="ARBA00022827"/>
    </source>
</evidence>
<dbReference type="Proteomes" id="UP001521116">
    <property type="component" value="Unassembled WGS sequence"/>
</dbReference>
<dbReference type="InterPro" id="IPR036188">
    <property type="entry name" value="FAD/NAD-bd_sf"/>
</dbReference>
<evidence type="ECO:0000313" key="8">
    <source>
        <dbReference type="Proteomes" id="UP001521116"/>
    </source>
</evidence>
<dbReference type="SUPFAM" id="SSF51905">
    <property type="entry name" value="FAD/NAD(P)-binding domain"/>
    <property type="match status" value="1"/>
</dbReference>
<name>A0ABR3SSH8_9PEZI</name>
<comment type="caution">
    <text evidence="7">The sequence shown here is derived from an EMBL/GenBank/DDBJ whole genome shotgun (WGS) entry which is preliminary data.</text>
</comment>
<gene>
    <name evidence="7" type="ORF">SLS56_005779</name>
</gene>
<comment type="similarity">
    <text evidence="2">Belongs to the MSOX/MTOX family.</text>
</comment>
<protein>
    <recommendedName>
        <fullName evidence="6">FAD dependent oxidoreductase domain-containing protein</fullName>
    </recommendedName>
</protein>
<dbReference type="PANTHER" id="PTHR10961">
    <property type="entry name" value="PEROXISOMAL SARCOSINE OXIDASE"/>
    <property type="match status" value="1"/>
</dbReference>
<dbReference type="Gene3D" id="3.50.50.60">
    <property type="entry name" value="FAD/NAD(P)-binding domain"/>
    <property type="match status" value="1"/>
</dbReference>
<evidence type="ECO:0000256" key="2">
    <source>
        <dbReference type="ARBA" id="ARBA00010989"/>
    </source>
</evidence>
<evidence type="ECO:0000313" key="7">
    <source>
        <dbReference type="EMBL" id="KAL1628547.1"/>
    </source>
</evidence>
<dbReference type="SUPFAM" id="SSF54373">
    <property type="entry name" value="FAD-linked reductases, C-terminal domain"/>
    <property type="match status" value="1"/>
</dbReference>
<dbReference type="InterPro" id="IPR006076">
    <property type="entry name" value="FAD-dep_OxRdtase"/>
</dbReference>
<reference evidence="7 8" key="1">
    <citation type="submission" date="2024-02" db="EMBL/GenBank/DDBJ databases">
        <title>De novo assembly and annotation of 12 fungi associated with fruit tree decline syndrome in Ontario, Canada.</title>
        <authorList>
            <person name="Sulman M."/>
            <person name="Ellouze W."/>
            <person name="Ilyukhin E."/>
        </authorList>
    </citation>
    <scope>NUCLEOTIDE SEQUENCE [LARGE SCALE GENOMIC DNA]</scope>
    <source>
        <strain evidence="7 8">M1-105</strain>
    </source>
</reference>
<evidence type="ECO:0000256" key="3">
    <source>
        <dbReference type="ARBA" id="ARBA00022630"/>
    </source>
</evidence>
<organism evidence="7 8">
    <name type="scientific">Neofusicoccum ribis</name>
    <dbReference type="NCBI Taxonomy" id="45134"/>
    <lineage>
        <taxon>Eukaryota</taxon>
        <taxon>Fungi</taxon>
        <taxon>Dikarya</taxon>
        <taxon>Ascomycota</taxon>
        <taxon>Pezizomycotina</taxon>
        <taxon>Dothideomycetes</taxon>
        <taxon>Dothideomycetes incertae sedis</taxon>
        <taxon>Botryosphaeriales</taxon>
        <taxon>Botryosphaeriaceae</taxon>
        <taxon>Neofusicoccum</taxon>
    </lineage>
</organism>
<comment type="cofactor">
    <cofactor evidence="1">
        <name>FAD</name>
        <dbReference type="ChEBI" id="CHEBI:57692"/>
    </cofactor>
</comment>
<keyword evidence="5" id="KW-0560">Oxidoreductase</keyword>
<keyword evidence="3" id="KW-0285">Flavoprotein</keyword>
<evidence type="ECO:0000259" key="6">
    <source>
        <dbReference type="Pfam" id="PF01266"/>
    </source>
</evidence>